<dbReference type="Proteomes" id="UP000186905">
    <property type="component" value="Unassembled WGS sequence"/>
</dbReference>
<dbReference type="Gene3D" id="1.10.3210.10">
    <property type="entry name" value="Hypothetical protein af1432"/>
    <property type="match status" value="1"/>
</dbReference>
<name>A0A1Q9GBQ4_9GAMM</name>
<protein>
    <recommendedName>
        <fullName evidence="1">HDOD domain-containing protein</fullName>
    </recommendedName>
</protein>
<accession>A0A1Q9GBQ4</accession>
<comment type="caution">
    <text evidence="2">The sequence shown here is derived from an EMBL/GenBank/DDBJ whole genome shotgun (WGS) entry which is preliminary data.</text>
</comment>
<dbReference type="AlphaFoldDB" id="A0A1Q9GBQ4"/>
<feature type="domain" description="HDOD" evidence="1">
    <location>
        <begin position="156"/>
        <end position="292"/>
    </location>
</feature>
<organism evidence="2 3">
    <name type="scientific">Photobacterium proteolyticum</name>
    <dbReference type="NCBI Taxonomy" id="1903952"/>
    <lineage>
        <taxon>Bacteria</taxon>
        <taxon>Pseudomonadati</taxon>
        <taxon>Pseudomonadota</taxon>
        <taxon>Gammaproteobacteria</taxon>
        <taxon>Vibrionales</taxon>
        <taxon>Vibrionaceae</taxon>
        <taxon>Photobacterium</taxon>
    </lineage>
</organism>
<evidence type="ECO:0000313" key="3">
    <source>
        <dbReference type="Proteomes" id="UP000186905"/>
    </source>
</evidence>
<dbReference type="InterPro" id="IPR013976">
    <property type="entry name" value="HDOD"/>
</dbReference>
<dbReference type="OrthoDB" id="5808839at2"/>
<dbReference type="RefSeq" id="WP_075767354.1">
    <property type="nucleotide sequence ID" value="NZ_MJIL01000094.1"/>
</dbReference>
<evidence type="ECO:0000313" key="2">
    <source>
        <dbReference type="EMBL" id="OLQ71701.1"/>
    </source>
</evidence>
<gene>
    <name evidence="2" type="ORF">BIT28_12375</name>
</gene>
<dbReference type="STRING" id="1903952.BIT28_12375"/>
<dbReference type="EMBL" id="MJIL01000094">
    <property type="protein sequence ID" value="OLQ71701.1"/>
    <property type="molecule type" value="Genomic_DNA"/>
</dbReference>
<reference evidence="2 3" key="1">
    <citation type="submission" date="2016-09" db="EMBL/GenBank/DDBJ databases">
        <title>Photobacterium proteolyticum sp. nov. a protease producing bacterium isolated from ocean sediments of Laizhou Bay.</title>
        <authorList>
            <person name="Li Y."/>
        </authorList>
    </citation>
    <scope>NUCLEOTIDE SEQUENCE [LARGE SCALE GENOMIC DNA]</scope>
    <source>
        <strain evidence="2 3">13-12</strain>
    </source>
</reference>
<evidence type="ECO:0000259" key="1">
    <source>
        <dbReference type="Pfam" id="PF08668"/>
    </source>
</evidence>
<keyword evidence="3" id="KW-1185">Reference proteome</keyword>
<sequence length="411" mass="47445">MIESVFSDKRYTKEAQAAASEISRQVNSRHAKWMVSLQYLVNQDDVDHVLSREGEFCDTIILYEKERVTDNQRLLLNCETDKVLERRAENIVKQQRHQKILELVQKTAQNVMESRFEKMDIARLLNLHSGFADFASFAYTPTLNFQKLGSLAILYNSLGTNILELVNNTQFCKQMGKTPRKISDPKTAIGFIGVDNCRMLYPVLMTKPLLKWADSNTKLIAPKMWQHAITMANVTRMRLSDAGYKEPDEGVLLGMLRGISQFAICNHFTNCYDDALELVMTRFRENDQREEYFACADVSYSMEFLPTVLEKWEKRLTQRIVDYIDWGPRNLHLKNALLEDINDVSVYERNLHGVALGQARSYAIYDMMKKSNAFLTDQAPYWFAHMQMDGKILKSIGARNPGKFILSVKDD</sequence>
<proteinExistence type="predicted"/>
<dbReference type="SUPFAM" id="SSF109604">
    <property type="entry name" value="HD-domain/PDEase-like"/>
    <property type="match status" value="1"/>
</dbReference>
<dbReference type="Pfam" id="PF08668">
    <property type="entry name" value="HDOD"/>
    <property type="match status" value="1"/>
</dbReference>